<feature type="compositionally biased region" description="Low complexity" evidence="2">
    <location>
        <begin position="153"/>
        <end position="177"/>
    </location>
</feature>
<feature type="compositionally biased region" description="Low complexity" evidence="2">
    <location>
        <begin position="1221"/>
        <end position="1230"/>
    </location>
</feature>
<feature type="compositionally biased region" description="Low complexity" evidence="2">
    <location>
        <begin position="291"/>
        <end position="307"/>
    </location>
</feature>
<organism evidence="4 5">
    <name type="scientific">Steinernema hermaphroditum</name>
    <dbReference type="NCBI Taxonomy" id="289476"/>
    <lineage>
        <taxon>Eukaryota</taxon>
        <taxon>Metazoa</taxon>
        <taxon>Ecdysozoa</taxon>
        <taxon>Nematoda</taxon>
        <taxon>Chromadorea</taxon>
        <taxon>Rhabditida</taxon>
        <taxon>Tylenchina</taxon>
        <taxon>Panagrolaimomorpha</taxon>
        <taxon>Strongyloidoidea</taxon>
        <taxon>Steinernematidae</taxon>
        <taxon>Steinernema</taxon>
    </lineage>
</organism>
<feature type="compositionally biased region" description="Low complexity" evidence="2">
    <location>
        <begin position="764"/>
        <end position="783"/>
    </location>
</feature>
<feature type="compositionally biased region" description="Basic and acidic residues" evidence="2">
    <location>
        <begin position="578"/>
        <end position="587"/>
    </location>
</feature>
<feature type="compositionally biased region" description="Polar residues" evidence="2">
    <location>
        <begin position="441"/>
        <end position="455"/>
    </location>
</feature>
<protein>
    <recommendedName>
        <fullName evidence="3">BAT2 N-terminal domain-containing protein</fullName>
    </recommendedName>
</protein>
<feature type="compositionally biased region" description="Polar residues" evidence="2">
    <location>
        <begin position="128"/>
        <end position="152"/>
    </location>
</feature>
<feature type="region of interest" description="Disordered" evidence="2">
    <location>
        <begin position="1"/>
        <end position="36"/>
    </location>
</feature>
<feature type="compositionally biased region" description="Polar residues" evidence="2">
    <location>
        <begin position="1044"/>
        <end position="1065"/>
    </location>
</feature>
<proteinExistence type="predicted"/>
<dbReference type="Proteomes" id="UP001175271">
    <property type="component" value="Unassembled WGS sequence"/>
</dbReference>
<comment type="caution">
    <text evidence="4">The sequence shown here is derived from an EMBL/GenBank/DDBJ whole genome shotgun (WGS) entry which is preliminary data.</text>
</comment>
<feature type="compositionally biased region" description="Polar residues" evidence="2">
    <location>
        <begin position="889"/>
        <end position="910"/>
    </location>
</feature>
<feature type="compositionally biased region" description="Low complexity" evidence="2">
    <location>
        <begin position="715"/>
        <end position="726"/>
    </location>
</feature>
<sequence length="1692" mass="181835">MSSARGAAGAGKPKLHNVNNVYSGKNSGANRATAPSRYGLQSIGKASVVRRMPPPASLPSLKSECNGSNVTIIPAGSTGWNKANTASDTSIDIKVALLEANGSSTTTTTTSKVASTGSTDMRPDWAKSASQADVTASAEPQPQAVSSGAKTQSTDSSAPASSTANAAEESSDDSSPPITLKTGSAQGAGYIGAAVRTAPTPRNLPSRYCGGYDEKASEKYRIAKRGMFKEGKKDDRPQEPPALQQENVVPEDTENKDVIEKSTEKLSLENNGPAAAATSVNVVAPMPPQQPSASSTNAPPPSASASTDQMPPTPNSWSTGSPAAAPPPPPQQAQQQYVPTGSYPHPPQTVIAKGYGDEQRRAMYYPQGGSADNYRHTHPAEPQAPPSQQHGNRMYDSRGSAEMFNEYDRNYRKDQPQGDWNRPPSGRYANDPEGMGWYEHPQQQMYRNNYGSGWQQPMPPTRYPPQGSQQNGTAAWYSTAVPGPQIMPVDQRQMRGAYQPQQGAPQVLQRRSSQSDLDQSQDYIIDEPSRALQQGTEREAAIERSRQKRRVGNDYRSQQQGSFEVDNSYGGQWNGPPKESRHQERSGKTRGSNRRSDGSEHVSEGFKVLQRPPNVTAEERQAAGGVPSINDEEESEIQLKKLPKSGRITKRDTRKQSEKKAASEQKNADSPREPKDASENRDDSPVKPAPAPVDNVWERRLEERVSAEREKEQQLKQQQQQNQPPQSKGHRKEARQYPSIDSKIESSYYEEEGHRSSKRGGNSRRGAPGGTFTSRGGSRGSFSQKSKPAESQPTQTQPDFGDNFSNMGEFHVEDTMLDAPVKARKSTKTRGTNGIIHRGSGRRVLLPDPVDVKRTSPESQDQQPRPLKDAAQRGRRGVAARGKIRGGMSSLTTRKPSRNVSRQYQQTIDTESVGEEAPASSSVPTAASSDRGSMLKSPVNSSEGCGEEWETASESSGVISKPSSKEVDEKTGGQPVIKSASSSSVPSRKASSAKSEKPEKANTQRQAGPKNAKPASHTSLVRGASSSKNNFASKNSTKTERTGRSASASNARDSGTKISTSTGLNNKDGLAGVDINNASVVVIDDHPATLDVASTTDEGFVEVLSKAAKRQRQQEEQAKAEAEKKKAQKEKERQEKLQAKKEKAAAKAPGKKSDKQTKKDKPSKASDSEADPSTNSRIVKKEGLIKTVWNSDVVPPTPEESLRGALPVIPSPIARPTPKQAAKAAEADAALTVVTKTPEPVAPKEEDTFSPTGNKASGEGGGGESEDDGTKSLKQKVDKVKEIWKAQRELSNTLQSPTPPHTAPPVSSAAQGPNVAKVRPQPQSTTDVVSPVVQKEQPQQQAVAPQQQHAPNNAGHKPAAPSPAQVSLAHSQAAPVFPNQNAHYQPLMQTPSPFGGITMPPYSVMFNGDMMHPATTNSPPAQVSIEVPHFETSKLVHFQNLFGPIPFNAHPHPANQRPVAQPVPPPSRGSGTSSNFEMGPFFPAANLPSWSTNELTTPPPATPQRFFNSAAPYSMPPPNKAVVPPPGQRPNFNQPPPPLHPFGIQPGLPDFANKQPAQRLQGPPQPLHNFGNNFAAPPPQPNYRYGPPPPAMFGNDAVWSANPKDALPTQPPPSYGLFPKPPPVVPTSGYGAAPMMPGRNDRWNYSTRGPFTQQPHHQFQHTKENVFADQHNGRASAASTSSGANNKPTSKA</sequence>
<feature type="compositionally biased region" description="Low complexity" evidence="2">
    <location>
        <begin position="1328"/>
        <end position="1351"/>
    </location>
</feature>
<feature type="compositionally biased region" description="Low complexity" evidence="2">
    <location>
        <begin position="508"/>
        <end position="522"/>
    </location>
</feature>
<feature type="compositionally biased region" description="Polar residues" evidence="2">
    <location>
        <begin position="17"/>
        <end position="30"/>
    </location>
</feature>
<feature type="region of interest" description="Disordered" evidence="2">
    <location>
        <begin position="196"/>
        <end position="215"/>
    </location>
</feature>
<name>A0AA39LLV8_9BILA</name>
<evidence type="ECO:0000259" key="3">
    <source>
        <dbReference type="Pfam" id="PF07001"/>
    </source>
</evidence>
<reference evidence="4" key="1">
    <citation type="submission" date="2023-06" db="EMBL/GenBank/DDBJ databases">
        <title>Genomic analysis of the entomopathogenic nematode Steinernema hermaphroditum.</title>
        <authorList>
            <person name="Schwarz E.M."/>
            <person name="Heppert J.K."/>
            <person name="Baniya A."/>
            <person name="Schwartz H.T."/>
            <person name="Tan C.-H."/>
            <person name="Antoshechkin I."/>
            <person name="Sternberg P.W."/>
            <person name="Goodrich-Blair H."/>
            <person name="Dillman A.R."/>
        </authorList>
    </citation>
    <scope>NUCLEOTIDE SEQUENCE</scope>
    <source>
        <strain evidence="4">PS9179</strain>
        <tissue evidence="4">Whole animal</tissue>
    </source>
</reference>
<dbReference type="EMBL" id="JAUCMV010000004">
    <property type="protein sequence ID" value="KAK0402018.1"/>
    <property type="molecule type" value="Genomic_DNA"/>
</dbReference>
<feature type="compositionally biased region" description="Basic and acidic residues" evidence="2">
    <location>
        <begin position="223"/>
        <end position="238"/>
    </location>
</feature>
<feature type="compositionally biased region" description="Low complexity" evidence="2">
    <location>
        <begin position="103"/>
        <end position="119"/>
    </location>
</feature>
<feature type="compositionally biased region" description="Basic and acidic residues" evidence="2">
    <location>
        <begin position="406"/>
        <end position="416"/>
    </location>
</feature>
<evidence type="ECO:0000313" key="5">
    <source>
        <dbReference type="Proteomes" id="UP001175271"/>
    </source>
</evidence>
<evidence type="ECO:0000313" key="4">
    <source>
        <dbReference type="EMBL" id="KAK0402018.1"/>
    </source>
</evidence>
<feature type="compositionally biased region" description="Basic and acidic residues" evidence="2">
    <location>
        <begin position="649"/>
        <end position="685"/>
    </location>
</feature>
<feature type="domain" description="BAT2 N-terminal" evidence="3">
    <location>
        <begin position="11"/>
        <end position="160"/>
    </location>
</feature>
<feature type="compositionally biased region" description="Basic and acidic residues" evidence="2">
    <location>
        <begin position="253"/>
        <end position="267"/>
    </location>
</feature>
<keyword evidence="1" id="KW-0597">Phosphoprotein</keyword>
<accession>A0AA39LLV8</accession>
<feature type="compositionally biased region" description="Basic and acidic residues" evidence="2">
    <location>
        <begin position="696"/>
        <end position="714"/>
    </location>
</feature>
<feature type="compositionally biased region" description="Basic residues" evidence="2">
    <location>
        <begin position="873"/>
        <end position="884"/>
    </location>
</feature>
<feature type="region of interest" description="Disordered" evidence="2">
    <location>
        <begin position="1448"/>
        <end position="1478"/>
    </location>
</feature>
<feature type="compositionally biased region" description="Pro residues" evidence="2">
    <location>
        <begin position="1609"/>
        <end position="1625"/>
    </location>
</feature>
<feature type="region of interest" description="Disordered" evidence="2">
    <location>
        <begin position="1556"/>
        <end position="1692"/>
    </location>
</feature>
<feature type="compositionally biased region" description="Basic and acidic residues" evidence="2">
    <location>
        <begin position="1268"/>
        <end position="1288"/>
    </location>
</feature>
<feature type="region of interest" description="Disordered" evidence="2">
    <location>
        <begin position="103"/>
        <end position="184"/>
    </location>
</feature>
<feature type="compositionally biased region" description="Polar residues" evidence="2">
    <location>
        <begin position="784"/>
        <end position="806"/>
    </location>
</feature>
<feature type="compositionally biased region" description="Pro residues" evidence="2">
    <location>
        <begin position="1576"/>
        <end position="1591"/>
    </location>
</feature>
<dbReference type="Pfam" id="PF07001">
    <property type="entry name" value="BAT2_N"/>
    <property type="match status" value="1"/>
</dbReference>
<evidence type="ECO:0000256" key="2">
    <source>
        <dbReference type="SAM" id="MobiDB-lite"/>
    </source>
</evidence>
<feature type="compositionally biased region" description="Low complexity" evidence="2">
    <location>
        <begin position="978"/>
        <end position="993"/>
    </location>
</feature>
<dbReference type="InterPro" id="IPR033184">
    <property type="entry name" value="PRRC2"/>
</dbReference>
<keyword evidence="5" id="KW-1185">Reference proteome</keyword>
<feature type="compositionally biased region" description="Low complexity" evidence="2">
    <location>
        <begin position="1024"/>
        <end position="1036"/>
    </location>
</feature>
<feature type="region of interest" description="Disordered" evidence="2">
    <location>
        <begin position="1107"/>
        <end position="1370"/>
    </location>
</feature>
<feature type="compositionally biased region" description="Low complexity" evidence="2">
    <location>
        <begin position="917"/>
        <end position="929"/>
    </location>
</feature>
<feature type="compositionally biased region" description="Basic and acidic residues" evidence="2">
    <location>
        <begin position="536"/>
        <end position="545"/>
    </location>
</feature>
<dbReference type="PANTHER" id="PTHR14038">
    <property type="entry name" value="BAT2 HLA-B-ASSOCIATED TRANSCRIPT 2"/>
    <property type="match status" value="1"/>
</dbReference>
<feature type="compositionally biased region" description="Basic and acidic residues" evidence="2">
    <location>
        <begin position="594"/>
        <end position="604"/>
    </location>
</feature>
<feature type="compositionally biased region" description="Polar residues" evidence="2">
    <location>
        <begin position="952"/>
        <end position="962"/>
    </location>
</feature>
<dbReference type="InterPro" id="IPR009738">
    <property type="entry name" value="BAT2_N"/>
</dbReference>
<feature type="compositionally biased region" description="Low complexity" evidence="2">
    <location>
        <begin position="1675"/>
        <end position="1684"/>
    </location>
</feature>
<dbReference type="PANTHER" id="PTHR14038:SF0">
    <property type="entry name" value="LP18708P"/>
    <property type="match status" value="1"/>
</dbReference>
<gene>
    <name evidence="4" type="ORF">QR680_016096</name>
</gene>
<feature type="compositionally biased region" description="Basic and acidic residues" evidence="2">
    <location>
        <begin position="1112"/>
        <end position="1167"/>
    </location>
</feature>
<evidence type="ECO:0000256" key="1">
    <source>
        <dbReference type="ARBA" id="ARBA00022553"/>
    </source>
</evidence>
<feature type="region of interest" description="Disordered" evidence="2">
    <location>
        <begin position="223"/>
        <end position="1071"/>
    </location>
</feature>
<dbReference type="GO" id="GO:0030154">
    <property type="term" value="P:cell differentiation"/>
    <property type="evidence" value="ECO:0007669"/>
    <property type="project" value="TreeGrafter"/>
</dbReference>